<feature type="transmembrane region" description="Helical" evidence="10">
    <location>
        <begin position="554"/>
        <end position="575"/>
    </location>
</feature>
<comment type="similarity">
    <text evidence="9">Belongs to the glycosyl hydrolase 26 family.</text>
</comment>
<comment type="subcellular location">
    <subcellularLocation>
        <location evidence="1">Membrane</location>
        <topology evidence="1">Multi-pass membrane protein</topology>
    </subcellularLocation>
</comment>
<keyword evidence="5" id="KW-0378">Hydrolase</keyword>
<keyword evidence="4 10" id="KW-0812">Transmembrane</keyword>
<dbReference type="Gene3D" id="3.20.20.80">
    <property type="entry name" value="Glycosidases"/>
    <property type="match status" value="1"/>
</dbReference>
<evidence type="ECO:0000256" key="7">
    <source>
        <dbReference type="ARBA" id="ARBA00023136"/>
    </source>
</evidence>
<evidence type="ECO:0000256" key="9">
    <source>
        <dbReference type="PROSITE-ProRule" id="PRU01100"/>
    </source>
</evidence>
<dbReference type="Pfam" id="PF13641">
    <property type="entry name" value="Glyco_tranf_2_3"/>
    <property type="match status" value="1"/>
</dbReference>
<dbReference type="PANTHER" id="PTHR43867">
    <property type="entry name" value="CELLULOSE SYNTHASE CATALYTIC SUBUNIT A [UDP-FORMING]"/>
    <property type="match status" value="1"/>
</dbReference>
<keyword evidence="3" id="KW-0808">Transferase</keyword>
<keyword evidence="6 10" id="KW-1133">Transmembrane helix</keyword>
<keyword evidence="7 10" id="KW-0472">Membrane</keyword>
<dbReference type="PANTHER" id="PTHR43867:SF2">
    <property type="entry name" value="CELLULOSE SYNTHASE CATALYTIC SUBUNIT A [UDP-FORMING]"/>
    <property type="match status" value="1"/>
</dbReference>
<dbReference type="InterPro" id="IPR029044">
    <property type="entry name" value="Nucleotide-diphossugar_trans"/>
</dbReference>
<evidence type="ECO:0000259" key="11">
    <source>
        <dbReference type="PROSITE" id="PS51764"/>
    </source>
</evidence>
<reference evidence="13" key="1">
    <citation type="journal article" date="2019" name="Int. J. Syst. Evol. Microbiol.">
        <title>The Global Catalogue of Microorganisms (GCM) 10K type strain sequencing project: providing services to taxonomists for standard genome sequencing and annotation.</title>
        <authorList>
            <consortium name="The Broad Institute Genomics Platform"/>
            <consortium name="The Broad Institute Genome Sequencing Center for Infectious Disease"/>
            <person name="Wu L."/>
            <person name="Ma J."/>
        </authorList>
    </citation>
    <scope>NUCLEOTIDE SEQUENCE [LARGE SCALE GENOMIC DNA]</scope>
    <source>
        <strain evidence="13">JCM 17925</strain>
    </source>
</reference>
<proteinExistence type="inferred from homology"/>
<organism evidence="12 13">
    <name type="scientific">Nibrella viscosa</name>
    <dbReference type="NCBI Taxonomy" id="1084524"/>
    <lineage>
        <taxon>Bacteria</taxon>
        <taxon>Pseudomonadati</taxon>
        <taxon>Bacteroidota</taxon>
        <taxon>Cytophagia</taxon>
        <taxon>Cytophagales</taxon>
        <taxon>Spirosomataceae</taxon>
        <taxon>Nibrella</taxon>
    </lineage>
</organism>
<feature type="domain" description="GH26" evidence="11">
    <location>
        <begin position="580"/>
        <end position="902"/>
    </location>
</feature>
<dbReference type="RefSeq" id="WP_345266658.1">
    <property type="nucleotide sequence ID" value="NZ_BAABHB010000003.1"/>
</dbReference>
<feature type="transmembrane region" description="Helical" evidence="10">
    <location>
        <begin position="485"/>
        <end position="508"/>
    </location>
</feature>
<sequence>MVVHKKVLSTPKPTRKEILTLRLLIGLGLLALSQFVWWFFLPGHIGHPLLYGLLTFSLLFKLGRMLHEWYHYFSIQVPEHRGLTRHYSVDVLSTACPGEPIDMIATTLEAVQAITYPHTTYLCDEGDDPALKAICKRLGVIHVTRQEKIDAKAGNINNALQQATGEICVILDPDHIPVPQFLDRVLPYFEDEQIGYVQVVQAYYNQHESLVACGVAEQTYNFYGPMMMSMGHYGTAQAIGANCTFRRAALDSIGGHAPGLTEDMHTAMRLHAHGWKSVYVPEVLSHGLVPATMAAYYKQQVKWARGAFDLLFYVYPRLFSRFTWQQKLHYFTAPLYYLFGIVGIIDLFVPAASLVMGEYPWTVNLGQFLLRFLPLFALSLLIRQYAQRWLLEEHEKGFHILGGLLRVGTWWIYTLGFIYTIFRVNVPYIPTPKKDQPQNHVKLCLPNLIGAIVSLGVIVYASHHYGLLTKLWVDAVKLRDLPEFYSYATFMAGFACLNAFVLGFNVLLGQEKFLAAAYRFMQGNYPVKAWLQGLGKGVWQTQHTVYRLLAQHRFFMLLPLLGTTVFLVFSNDSFYPARQTRKESIQARLMKNPFMNGVYVSQASIKAFSQHSSGAGVKLDPSITLISLHQPGITDSLEPFPAGQIRFITRQGAYPLLTWNLRLAEGSPYNEPKPQSLVKAITEGRFDNYLRGYAAQIKAHSSPVFIRLLPGVVPAHAAATGPDRGSPDEFIGAWRYVVTFFRQQGVTNVRWVWSPSTDTDIKQYYPGSDYVDWIGVSCLNYGEASVDGEWHSFRALYEPFRSQIFWHKDSKIRTKPVIITELGSTSYGGDGTLWITDALGQLTDYPEIRSVVFYATDRDAHWPTAWRPSPTTQYISWDTKPLGERLVEFHQHPEDSLVNNRDVISSY</sequence>
<dbReference type="SUPFAM" id="SSF51445">
    <property type="entry name" value="(Trans)glycosidases"/>
    <property type="match status" value="1"/>
</dbReference>
<dbReference type="InterPro" id="IPR022790">
    <property type="entry name" value="GH26_dom"/>
</dbReference>
<protein>
    <recommendedName>
        <fullName evidence="11">GH26 domain-containing protein</fullName>
    </recommendedName>
</protein>
<evidence type="ECO:0000256" key="8">
    <source>
        <dbReference type="ARBA" id="ARBA00023295"/>
    </source>
</evidence>
<evidence type="ECO:0000256" key="6">
    <source>
        <dbReference type="ARBA" id="ARBA00022989"/>
    </source>
</evidence>
<gene>
    <name evidence="12" type="ORF">GCM10023187_20520</name>
</gene>
<evidence type="ECO:0000313" key="12">
    <source>
        <dbReference type="EMBL" id="GAA4403957.1"/>
    </source>
</evidence>
<dbReference type="InterPro" id="IPR017853">
    <property type="entry name" value="GH"/>
</dbReference>
<feature type="transmembrane region" description="Helical" evidence="10">
    <location>
        <begin position="368"/>
        <end position="386"/>
    </location>
</feature>
<comment type="caution">
    <text evidence="9">Lacks conserved residue(s) required for the propagation of feature annotation.</text>
</comment>
<dbReference type="PROSITE" id="PS51764">
    <property type="entry name" value="GH26"/>
    <property type="match status" value="1"/>
</dbReference>
<evidence type="ECO:0000313" key="13">
    <source>
        <dbReference type="Proteomes" id="UP001500936"/>
    </source>
</evidence>
<dbReference type="Pfam" id="PF02156">
    <property type="entry name" value="Glyco_hydro_26"/>
    <property type="match status" value="1"/>
</dbReference>
<accession>A0ABP8KDP8</accession>
<feature type="transmembrane region" description="Helical" evidence="10">
    <location>
        <begin position="398"/>
        <end position="422"/>
    </location>
</feature>
<feature type="transmembrane region" description="Helical" evidence="10">
    <location>
        <begin position="336"/>
        <end position="356"/>
    </location>
</feature>
<comment type="caution">
    <text evidence="12">The sequence shown here is derived from an EMBL/GenBank/DDBJ whole genome shotgun (WGS) entry which is preliminary data.</text>
</comment>
<dbReference type="CDD" id="cd06421">
    <property type="entry name" value="CESA_CelA_like"/>
    <property type="match status" value="1"/>
</dbReference>
<evidence type="ECO:0000256" key="2">
    <source>
        <dbReference type="ARBA" id="ARBA00022676"/>
    </source>
</evidence>
<evidence type="ECO:0000256" key="1">
    <source>
        <dbReference type="ARBA" id="ARBA00004141"/>
    </source>
</evidence>
<keyword evidence="13" id="KW-1185">Reference proteome</keyword>
<dbReference type="EMBL" id="BAABHB010000003">
    <property type="protein sequence ID" value="GAA4403957.1"/>
    <property type="molecule type" value="Genomic_DNA"/>
</dbReference>
<feature type="transmembrane region" description="Helical" evidence="10">
    <location>
        <begin position="21"/>
        <end position="39"/>
    </location>
</feature>
<dbReference type="SUPFAM" id="SSF53448">
    <property type="entry name" value="Nucleotide-diphospho-sugar transferases"/>
    <property type="match status" value="1"/>
</dbReference>
<keyword evidence="8" id="KW-0326">Glycosidase</keyword>
<dbReference type="Proteomes" id="UP001500936">
    <property type="component" value="Unassembled WGS sequence"/>
</dbReference>
<keyword evidence="2" id="KW-0328">Glycosyltransferase</keyword>
<name>A0ABP8KDP8_9BACT</name>
<dbReference type="Gene3D" id="3.90.550.10">
    <property type="entry name" value="Spore Coat Polysaccharide Biosynthesis Protein SpsA, Chain A"/>
    <property type="match status" value="1"/>
</dbReference>
<feature type="transmembrane region" description="Helical" evidence="10">
    <location>
        <begin position="443"/>
        <end position="465"/>
    </location>
</feature>
<evidence type="ECO:0000256" key="10">
    <source>
        <dbReference type="SAM" id="Phobius"/>
    </source>
</evidence>
<dbReference type="InterPro" id="IPR050321">
    <property type="entry name" value="Glycosyltr_2/OpgH_subfam"/>
</dbReference>
<evidence type="ECO:0000256" key="5">
    <source>
        <dbReference type="ARBA" id="ARBA00022801"/>
    </source>
</evidence>
<evidence type="ECO:0000256" key="3">
    <source>
        <dbReference type="ARBA" id="ARBA00022679"/>
    </source>
</evidence>
<evidence type="ECO:0000256" key="4">
    <source>
        <dbReference type="ARBA" id="ARBA00022692"/>
    </source>
</evidence>